<dbReference type="SUPFAM" id="SSF52374">
    <property type="entry name" value="Nucleotidylyl transferase"/>
    <property type="match status" value="1"/>
</dbReference>
<name>A0ABD1SP18_9LAMI</name>
<comment type="caution">
    <text evidence="2">The sequence shown here is derived from an EMBL/GenBank/DDBJ whole genome shotgun (WGS) entry which is preliminary data.</text>
</comment>
<gene>
    <name evidence="2" type="ORF">Fot_36314</name>
</gene>
<dbReference type="InterPro" id="IPR004493">
    <property type="entry name" value="Leu-tRNA-synth_Ia_arc/euk"/>
</dbReference>
<evidence type="ECO:0000313" key="2">
    <source>
        <dbReference type="EMBL" id="KAL2502466.1"/>
    </source>
</evidence>
<sequence length="216" mass="25002">MKVREFTELKVQEAKSLIRSKLLELSQAIVYSEPEKKVMSRSGDECVVALTDQWYITYGEPEWKKSAEECLVDMNLYSDEARHGFEHTLSCLNQWAYSRSFGLGTRISWDEDFLVESLSDSTLYMAYYTIAHLLQRGDMYGTNKFLVKLEQLTDEVWNFLFVGGPSPKSSDLSSFHLIEMKRQFEYWYPFDLRVSGKDLISSDHLPLGGRISLPTC</sequence>
<dbReference type="AlphaFoldDB" id="A0ABD1SP18"/>
<dbReference type="EMBL" id="JBFOLJ010000010">
    <property type="protein sequence ID" value="KAL2502466.1"/>
    <property type="molecule type" value="Genomic_DNA"/>
</dbReference>
<dbReference type="Proteomes" id="UP001604277">
    <property type="component" value="Unassembled WGS sequence"/>
</dbReference>
<evidence type="ECO:0000256" key="1">
    <source>
        <dbReference type="ARBA" id="ARBA00005594"/>
    </source>
</evidence>
<evidence type="ECO:0000313" key="3">
    <source>
        <dbReference type="Proteomes" id="UP001604277"/>
    </source>
</evidence>
<dbReference type="PANTHER" id="PTHR45794">
    <property type="entry name" value="LEUCYL-TRNA SYNTHETASE"/>
    <property type="match status" value="1"/>
</dbReference>
<accession>A0ABD1SP18</accession>
<reference evidence="3" key="1">
    <citation type="submission" date="2024-07" db="EMBL/GenBank/DDBJ databases">
        <title>Two chromosome-level genome assemblies of Korean endemic species Abeliophyllum distichum and Forsythia ovata (Oleaceae).</title>
        <authorList>
            <person name="Jang H."/>
        </authorList>
    </citation>
    <scope>NUCLEOTIDE SEQUENCE [LARGE SCALE GENOMIC DNA]</scope>
</reference>
<protein>
    <submittedName>
        <fullName evidence="2">ATP binding</fullName>
    </submittedName>
</protein>
<proteinExistence type="inferred from homology"/>
<dbReference type="PANTHER" id="PTHR45794:SF1">
    <property type="entry name" value="LEUCINE--TRNA LIGASE, CYTOPLASMIC"/>
    <property type="match status" value="1"/>
</dbReference>
<dbReference type="InterPro" id="IPR014729">
    <property type="entry name" value="Rossmann-like_a/b/a_fold"/>
</dbReference>
<organism evidence="2 3">
    <name type="scientific">Forsythia ovata</name>
    <dbReference type="NCBI Taxonomy" id="205694"/>
    <lineage>
        <taxon>Eukaryota</taxon>
        <taxon>Viridiplantae</taxon>
        <taxon>Streptophyta</taxon>
        <taxon>Embryophyta</taxon>
        <taxon>Tracheophyta</taxon>
        <taxon>Spermatophyta</taxon>
        <taxon>Magnoliopsida</taxon>
        <taxon>eudicotyledons</taxon>
        <taxon>Gunneridae</taxon>
        <taxon>Pentapetalae</taxon>
        <taxon>asterids</taxon>
        <taxon>lamiids</taxon>
        <taxon>Lamiales</taxon>
        <taxon>Oleaceae</taxon>
        <taxon>Forsythieae</taxon>
        <taxon>Forsythia</taxon>
    </lineage>
</organism>
<keyword evidence="3" id="KW-1185">Reference proteome</keyword>
<dbReference type="Gene3D" id="3.40.50.620">
    <property type="entry name" value="HUPs"/>
    <property type="match status" value="1"/>
</dbReference>
<comment type="similarity">
    <text evidence="1">Belongs to the class-I aminoacyl-tRNA synthetase family.</text>
</comment>